<comment type="caution">
    <text evidence="1">The sequence shown here is derived from an EMBL/GenBank/DDBJ whole genome shotgun (WGS) entry which is preliminary data.</text>
</comment>
<organism evidence="1 2">
    <name type="scientific">Nephila pilipes</name>
    <name type="common">Giant wood spider</name>
    <name type="synonym">Nephila maculata</name>
    <dbReference type="NCBI Taxonomy" id="299642"/>
    <lineage>
        <taxon>Eukaryota</taxon>
        <taxon>Metazoa</taxon>
        <taxon>Ecdysozoa</taxon>
        <taxon>Arthropoda</taxon>
        <taxon>Chelicerata</taxon>
        <taxon>Arachnida</taxon>
        <taxon>Araneae</taxon>
        <taxon>Araneomorphae</taxon>
        <taxon>Entelegynae</taxon>
        <taxon>Araneoidea</taxon>
        <taxon>Nephilidae</taxon>
        <taxon>Nephila</taxon>
    </lineage>
</organism>
<dbReference type="Proteomes" id="UP000887013">
    <property type="component" value="Unassembled WGS sequence"/>
</dbReference>
<dbReference type="EMBL" id="BMAW01063850">
    <property type="protein sequence ID" value="GFT42162.1"/>
    <property type="molecule type" value="Genomic_DNA"/>
</dbReference>
<feature type="non-terminal residue" evidence="1">
    <location>
        <position position="62"/>
    </location>
</feature>
<protein>
    <submittedName>
        <fullName evidence="1">Uncharacterized protein</fullName>
    </submittedName>
</protein>
<reference evidence="1" key="1">
    <citation type="submission" date="2020-08" db="EMBL/GenBank/DDBJ databases">
        <title>Multicomponent nature underlies the extraordinary mechanical properties of spider dragline silk.</title>
        <authorList>
            <person name="Kono N."/>
            <person name="Nakamura H."/>
            <person name="Mori M."/>
            <person name="Yoshida Y."/>
            <person name="Ohtoshi R."/>
            <person name="Malay A.D."/>
            <person name="Moran D.A.P."/>
            <person name="Tomita M."/>
            <person name="Numata K."/>
            <person name="Arakawa K."/>
        </authorList>
    </citation>
    <scope>NUCLEOTIDE SEQUENCE</scope>
</reference>
<dbReference type="AlphaFoldDB" id="A0A8X6P107"/>
<proteinExistence type="predicted"/>
<keyword evidence="2" id="KW-1185">Reference proteome</keyword>
<sequence>MQLPLNIFHGYVFLKVGIHLGRYLRQCSLAFSGDYPLQHPSITIFPLRISPSVVLRKRHLSQ</sequence>
<name>A0A8X6P107_NEPPI</name>
<evidence type="ECO:0000313" key="2">
    <source>
        <dbReference type="Proteomes" id="UP000887013"/>
    </source>
</evidence>
<evidence type="ECO:0000313" key="1">
    <source>
        <dbReference type="EMBL" id="GFT42162.1"/>
    </source>
</evidence>
<accession>A0A8X6P107</accession>
<gene>
    <name evidence="1" type="ORF">NPIL_529701</name>
</gene>